<feature type="region of interest" description="Disordered" evidence="1">
    <location>
        <begin position="1"/>
        <end position="22"/>
    </location>
</feature>
<protein>
    <submittedName>
        <fullName evidence="2">Uncharacterized protein</fullName>
    </submittedName>
</protein>
<name>A0A5K1B1E1_9MAGN</name>
<sequence>MKRSNQQYGQIAEQPLPGNHDF</sequence>
<evidence type="ECO:0000313" key="2">
    <source>
        <dbReference type="EMBL" id="VVW08291.1"/>
    </source>
</evidence>
<reference evidence="2" key="1">
    <citation type="submission" date="2019-09" db="EMBL/GenBank/DDBJ databases">
        <authorList>
            <person name="Zhang L."/>
        </authorList>
    </citation>
    <scope>NUCLEOTIDE SEQUENCE</scope>
</reference>
<accession>A0A5K1B1E1</accession>
<dbReference type="EMBL" id="LR721781">
    <property type="protein sequence ID" value="VVW08291.1"/>
    <property type="molecule type" value="Genomic_DNA"/>
</dbReference>
<organism evidence="2">
    <name type="scientific">Nymphaea colorata</name>
    <name type="common">pocket water lily</name>
    <dbReference type="NCBI Taxonomy" id="210225"/>
    <lineage>
        <taxon>Eukaryota</taxon>
        <taxon>Viridiplantae</taxon>
        <taxon>Streptophyta</taxon>
        <taxon>Embryophyta</taxon>
        <taxon>Tracheophyta</taxon>
        <taxon>Spermatophyta</taxon>
        <taxon>Magnoliopsida</taxon>
        <taxon>Nymphaeales</taxon>
        <taxon>Nymphaeaceae</taxon>
        <taxon>Nymphaea</taxon>
    </lineage>
</organism>
<dbReference type="AlphaFoldDB" id="A0A5K1B1E1"/>
<gene>
    <name evidence="2" type="ORF">NYM_LOCUS14902</name>
</gene>
<proteinExistence type="predicted"/>
<evidence type="ECO:0000256" key="1">
    <source>
        <dbReference type="SAM" id="MobiDB-lite"/>
    </source>
</evidence>